<dbReference type="AlphaFoldDB" id="A0A816K686"/>
<feature type="region of interest" description="Disordered" evidence="1">
    <location>
        <begin position="67"/>
        <end position="87"/>
    </location>
</feature>
<feature type="domain" description="DUF7950" evidence="2">
    <location>
        <begin position="139"/>
        <end position="204"/>
    </location>
</feature>
<sequence>MMNQDEWLGTLRYAGKAQDKVSLDTLMLRYRPIAPKPTTGQPCDAGDNNKNSYNLSKRTKRKYVRVSKNNSTTCGGKTRSDLSDDREQTGVVTLQLMPEKSDLTSHYTPLDPMVKTITGEETRETNTWTMFNGGVTAEVETWVTVESATGVYDGSSSFHAVECTDAEMVDNLSKDTCPAFVSDASNRVVWVNEAYRRNVSGEDPSSLSSLPDVTSCQGSDRRLDFCLEPYSRCFSVDQRRIMEQYLICIIIAVINPHSQSVSSSRSTEILGFTNHPEVSFKCELELGS</sequence>
<dbReference type="PANTHER" id="PTHR33595:SF22">
    <property type="entry name" value="BNAA02G28730D PROTEIN"/>
    <property type="match status" value="1"/>
</dbReference>
<evidence type="ECO:0000256" key="1">
    <source>
        <dbReference type="SAM" id="MobiDB-lite"/>
    </source>
</evidence>
<proteinExistence type="predicted"/>
<evidence type="ECO:0000259" key="2">
    <source>
        <dbReference type="Pfam" id="PF25821"/>
    </source>
</evidence>
<dbReference type="Proteomes" id="UP001295469">
    <property type="component" value="Chromosome C02"/>
</dbReference>
<dbReference type="PANTHER" id="PTHR33595">
    <property type="entry name" value="VON WILLEBRAND FACTOR A DOMAIN PROTEIN"/>
    <property type="match status" value="1"/>
</dbReference>
<reference evidence="3" key="1">
    <citation type="submission" date="2021-01" db="EMBL/GenBank/DDBJ databases">
        <authorList>
            <consortium name="Genoscope - CEA"/>
            <person name="William W."/>
        </authorList>
    </citation>
    <scope>NUCLEOTIDE SEQUENCE</scope>
</reference>
<name>A0A816K686_BRANA</name>
<protein>
    <submittedName>
        <fullName evidence="3">(rape) hypothetical protein</fullName>
    </submittedName>
</protein>
<feature type="region of interest" description="Disordered" evidence="1">
    <location>
        <begin position="33"/>
        <end position="53"/>
    </location>
</feature>
<evidence type="ECO:0000313" key="3">
    <source>
        <dbReference type="EMBL" id="CAF1920312.1"/>
    </source>
</evidence>
<dbReference type="Pfam" id="PF25821">
    <property type="entry name" value="DUF7950"/>
    <property type="match status" value="1"/>
</dbReference>
<feature type="compositionally biased region" description="Basic and acidic residues" evidence="1">
    <location>
        <begin position="78"/>
        <end position="87"/>
    </location>
</feature>
<gene>
    <name evidence="3" type="ORF">DARMORV10_C02P53910.1</name>
</gene>
<accession>A0A816K686</accession>
<dbReference type="EMBL" id="HG994366">
    <property type="protein sequence ID" value="CAF1920312.1"/>
    <property type="molecule type" value="Genomic_DNA"/>
</dbReference>
<dbReference type="InterPro" id="IPR057710">
    <property type="entry name" value="DUF7950"/>
</dbReference>
<organism evidence="3">
    <name type="scientific">Brassica napus</name>
    <name type="common">Rape</name>
    <dbReference type="NCBI Taxonomy" id="3708"/>
    <lineage>
        <taxon>Eukaryota</taxon>
        <taxon>Viridiplantae</taxon>
        <taxon>Streptophyta</taxon>
        <taxon>Embryophyta</taxon>
        <taxon>Tracheophyta</taxon>
        <taxon>Spermatophyta</taxon>
        <taxon>Magnoliopsida</taxon>
        <taxon>eudicotyledons</taxon>
        <taxon>Gunneridae</taxon>
        <taxon>Pentapetalae</taxon>
        <taxon>rosids</taxon>
        <taxon>malvids</taxon>
        <taxon>Brassicales</taxon>
        <taxon>Brassicaceae</taxon>
        <taxon>Brassiceae</taxon>
        <taxon>Brassica</taxon>
    </lineage>
</organism>